<dbReference type="AlphaFoldDB" id="A0A397ZH94"/>
<name>A0A397ZH94_BRACM</name>
<keyword evidence="1" id="KW-0175">Coiled coil</keyword>
<dbReference type="EMBL" id="CM010632">
    <property type="protein sequence ID" value="RID62760.1"/>
    <property type="molecule type" value="Genomic_DNA"/>
</dbReference>
<reference evidence="3 4" key="1">
    <citation type="submission" date="2018-06" db="EMBL/GenBank/DDBJ databases">
        <title>WGS assembly of Brassica rapa FPsc.</title>
        <authorList>
            <person name="Bowman J."/>
            <person name="Kohchi T."/>
            <person name="Yamato K."/>
            <person name="Jenkins J."/>
            <person name="Shu S."/>
            <person name="Ishizaki K."/>
            <person name="Yamaoka S."/>
            <person name="Nishihama R."/>
            <person name="Nakamura Y."/>
            <person name="Berger F."/>
            <person name="Adam C."/>
            <person name="Aki S."/>
            <person name="Althoff F."/>
            <person name="Araki T."/>
            <person name="Arteaga-Vazquez M."/>
            <person name="Balasubrmanian S."/>
            <person name="Bauer D."/>
            <person name="Boehm C."/>
            <person name="Briginshaw L."/>
            <person name="Caballero-Perez J."/>
            <person name="Catarino B."/>
            <person name="Chen F."/>
            <person name="Chiyoda S."/>
            <person name="Chovatia M."/>
            <person name="Davies K."/>
            <person name="Delmans M."/>
            <person name="Demura T."/>
            <person name="Dierschke T."/>
            <person name="Dolan L."/>
            <person name="Dorantes-Acosta A."/>
            <person name="Eklund D."/>
            <person name="Florent S."/>
            <person name="Flores-Sandoval E."/>
            <person name="Fujiyama A."/>
            <person name="Fukuzawa H."/>
            <person name="Galik B."/>
            <person name="Grimanelli D."/>
            <person name="Grimwood J."/>
            <person name="Grossniklaus U."/>
            <person name="Hamada T."/>
            <person name="Haseloff J."/>
            <person name="Hetherington A."/>
            <person name="Higo A."/>
            <person name="Hirakawa Y."/>
            <person name="Hundley H."/>
            <person name="Ikeda Y."/>
            <person name="Inoue K."/>
            <person name="Inoue S."/>
            <person name="Ishida S."/>
            <person name="Jia Q."/>
            <person name="Kakita M."/>
            <person name="Kanazawa T."/>
            <person name="Kawai Y."/>
            <person name="Kawashima T."/>
            <person name="Kennedy M."/>
            <person name="Kinose K."/>
            <person name="Kinoshita T."/>
            <person name="Kohara Y."/>
            <person name="Koide E."/>
            <person name="Komatsu K."/>
            <person name="Kopischke S."/>
            <person name="Kubo M."/>
            <person name="Kyozuka J."/>
            <person name="Lagercrantz U."/>
            <person name="Lin S."/>
            <person name="Lindquist E."/>
            <person name="Lipzen A."/>
            <person name="Lu C."/>
            <person name="Luna E."/>
            <person name="Martienssen R."/>
            <person name="Minamino N."/>
            <person name="Mizutani M."/>
            <person name="Mizutani M."/>
            <person name="Mochizuki N."/>
            <person name="Monte I."/>
            <person name="Mosher R."/>
            <person name="Nagasaki H."/>
            <person name="Nakagami H."/>
            <person name="Naramoto S."/>
            <person name="Nishitani K."/>
            <person name="Ohtani M."/>
            <person name="Okamoto T."/>
            <person name="Okumura M."/>
            <person name="Phillips J."/>
            <person name="Pollak B."/>
            <person name="Reinders A."/>
            <person name="Roevekamp M."/>
            <person name="Sano R."/>
            <person name="Sawa S."/>
            <person name="Schmid M."/>
            <person name="Shirakawa M."/>
            <person name="Solano R."/>
            <person name="Spunde A."/>
            <person name="Suetsugu N."/>
            <person name="Sugano S."/>
            <person name="Sugiyama A."/>
            <person name="Sun R."/>
            <person name="Suzuki Y."/>
            <person name="Takenaka M."/>
            <person name="Takezawa D."/>
            <person name="Tomogane H."/>
            <person name="Tsuzuki M."/>
            <person name="Ueda T."/>
            <person name="Umeda M."/>
            <person name="Ward J."/>
            <person name="Watanabe Y."/>
            <person name="Yazaki K."/>
            <person name="Yokoyama R."/>
            <person name="Yoshitake Y."/>
            <person name="Yotsui I."/>
            <person name="Zachgo S."/>
            <person name="Schmutz J."/>
        </authorList>
    </citation>
    <scope>NUCLEOTIDE SEQUENCE [LARGE SCALE GENOMIC DNA]</scope>
    <source>
        <strain evidence="4">cv. B-3</strain>
    </source>
</reference>
<feature type="region of interest" description="Disordered" evidence="2">
    <location>
        <begin position="1"/>
        <end position="70"/>
    </location>
</feature>
<evidence type="ECO:0000313" key="4">
    <source>
        <dbReference type="Proteomes" id="UP000264353"/>
    </source>
</evidence>
<gene>
    <name evidence="3" type="ORF">BRARA_E01808</name>
</gene>
<evidence type="ECO:0000313" key="3">
    <source>
        <dbReference type="EMBL" id="RID62760.1"/>
    </source>
</evidence>
<dbReference type="PANTHER" id="PTHR33018">
    <property type="entry name" value="OS10G0338966 PROTEIN-RELATED"/>
    <property type="match status" value="1"/>
</dbReference>
<protein>
    <submittedName>
        <fullName evidence="3">Uncharacterized protein</fullName>
    </submittedName>
</protein>
<sequence>MEVEMEEEEQFLEEVPNKEVSEEEEQFLEEVPNKEVSEEEEHNEMEEKEQNEMEEGEQNLMEKEEHDEMEEEELEEADEQHRGAMKIKQIAKDPNERLHVDFTDLGEPCGPGSVMLSSYLGPLVREHVHVVIDNWRKVTEDIIIVLWKSITFKKDALFKKMGCLWRASKSRLVTTIRNAPTMKARMKLRPKNVTPTEWCKFIREKPSSAFKVRKASEIELEGREDYTSTNPKHDMITEILGPDQPGRLKAMGRGISITKLNCLQIKNNFMAAMEKKHVSLEKQVYDLQQQIARTNNQGQETDVSENSNNKV</sequence>
<dbReference type="PANTHER" id="PTHR33018:SF34">
    <property type="entry name" value="OS02G0472350 PROTEIN"/>
    <property type="match status" value="1"/>
</dbReference>
<proteinExistence type="predicted"/>
<evidence type="ECO:0000256" key="2">
    <source>
        <dbReference type="SAM" id="MobiDB-lite"/>
    </source>
</evidence>
<feature type="compositionally biased region" description="Acidic residues" evidence="2">
    <location>
        <begin position="1"/>
        <end position="12"/>
    </location>
</feature>
<accession>A0A397ZH94</accession>
<dbReference type="Proteomes" id="UP000264353">
    <property type="component" value="Chromosome A5"/>
</dbReference>
<evidence type="ECO:0000256" key="1">
    <source>
        <dbReference type="SAM" id="Coils"/>
    </source>
</evidence>
<feature type="coiled-coil region" evidence="1">
    <location>
        <begin position="270"/>
        <end position="297"/>
    </location>
</feature>
<organism evidence="3 4">
    <name type="scientific">Brassica campestris</name>
    <name type="common">Field mustard</name>
    <dbReference type="NCBI Taxonomy" id="3711"/>
    <lineage>
        <taxon>Eukaryota</taxon>
        <taxon>Viridiplantae</taxon>
        <taxon>Streptophyta</taxon>
        <taxon>Embryophyta</taxon>
        <taxon>Tracheophyta</taxon>
        <taxon>Spermatophyta</taxon>
        <taxon>Magnoliopsida</taxon>
        <taxon>eudicotyledons</taxon>
        <taxon>Gunneridae</taxon>
        <taxon>Pentapetalae</taxon>
        <taxon>rosids</taxon>
        <taxon>malvids</taxon>
        <taxon>Brassicales</taxon>
        <taxon>Brassicaceae</taxon>
        <taxon>Brassiceae</taxon>
        <taxon>Brassica</taxon>
    </lineage>
</organism>
<feature type="compositionally biased region" description="Acidic residues" evidence="2">
    <location>
        <begin position="37"/>
        <end position="57"/>
    </location>
</feature>